<comment type="caution">
    <text evidence="6">The sequence shown here is derived from an EMBL/GenBank/DDBJ whole genome shotgun (WGS) entry which is preliminary data.</text>
</comment>
<name>A0AAJ5F398_9DEIO</name>
<dbReference type="PANTHER" id="PTHR46193:SF10">
    <property type="entry name" value="6-PHOSPHOGLUCONATE PHOSPHATASE"/>
    <property type="match status" value="1"/>
</dbReference>
<dbReference type="RefSeq" id="WP_129118637.1">
    <property type="nucleotide sequence ID" value="NZ_BSUI01000039.1"/>
</dbReference>
<dbReference type="SUPFAM" id="SSF56784">
    <property type="entry name" value="HAD-like"/>
    <property type="match status" value="1"/>
</dbReference>
<evidence type="ECO:0000313" key="7">
    <source>
        <dbReference type="Proteomes" id="UP000308000"/>
    </source>
</evidence>
<dbReference type="AlphaFoldDB" id="A0AAJ5F398"/>
<dbReference type="NCBIfam" id="TIGR01509">
    <property type="entry name" value="HAD-SF-IA-v3"/>
    <property type="match status" value="1"/>
</dbReference>
<dbReference type="Gene3D" id="1.10.150.240">
    <property type="entry name" value="Putative phosphatase, domain 2"/>
    <property type="match status" value="1"/>
</dbReference>
<keyword evidence="4" id="KW-0460">Magnesium</keyword>
<protein>
    <submittedName>
        <fullName evidence="6">HAD family hydrolase</fullName>
    </submittedName>
    <submittedName>
        <fullName evidence="5">HAD superfamily hydrolase (TIGR01509 family)</fullName>
    </submittedName>
</protein>
<dbReference type="InterPro" id="IPR051600">
    <property type="entry name" value="Beta-PGM-like"/>
</dbReference>
<dbReference type="EMBL" id="VBRC01000010">
    <property type="protein sequence ID" value="TLK24672.1"/>
    <property type="molecule type" value="Genomic_DNA"/>
</dbReference>
<evidence type="ECO:0000256" key="1">
    <source>
        <dbReference type="ARBA" id="ARBA00001946"/>
    </source>
</evidence>
<dbReference type="SFLD" id="SFLDG01129">
    <property type="entry name" value="C1.5:_HAD__Beta-PGM__Phosphata"/>
    <property type="match status" value="1"/>
</dbReference>
<comment type="cofactor">
    <cofactor evidence="1">
        <name>Mg(2+)</name>
        <dbReference type="ChEBI" id="CHEBI:18420"/>
    </cofactor>
</comment>
<comment type="similarity">
    <text evidence="2">Belongs to the HAD-like hydrolase superfamily. CbbY/CbbZ/Gph/YieH family.</text>
</comment>
<evidence type="ECO:0000313" key="5">
    <source>
        <dbReference type="EMBL" id="MBB5296597.1"/>
    </source>
</evidence>
<keyword evidence="6" id="KW-0378">Hydrolase</keyword>
<dbReference type="Proteomes" id="UP000308000">
    <property type="component" value="Unassembled WGS sequence"/>
</dbReference>
<proteinExistence type="inferred from homology"/>
<gene>
    <name evidence="6" type="ORF">FCS05_14055</name>
    <name evidence="5" type="ORF">HNQ10_003447</name>
</gene>
<accession>A0AAJ5F398</accession>
<evidence type="ECO:0000256" key="3">
    <source>
        <dbReference type="ARBA" id="ARBA00022723"/>
    </source>
</evidence>
<dbReference type="GO" id="GO:0046872">
    <property type="term" value="F:metal ion binding"/>
    <property type="evidence" value="ECO:0007669"/>
    <property type="project" value="UniProtKB-KW"/>
</dbReference>
<dbReference type="Proteomes" id="UP000536909">
    <property type="component" value="Unassembled WGS sequence"/>
</dbReference>
<dbReference type="Gene3D" id="3.40.50.1000">
    <property type="entry name" value="HAD superfamily/HAD-like"/>
    <property type="match status" value="1"/>
</dbReference>
<reference evidence="5 8" key="2">
    <citation type="submission" date="2020-08" db="EMBL/GenBank/DDBJ databases">
        <title>Genomic Encyclopedia of Type Strains, Phase IV (KMG-IV): sequencing the most valuable type-strain genomes for metagenomic binning, comparative biology and taxonomic classification.</title>
        <authorList>
            <person name="Goeker M."/>
        </authorList>
    </citation>
    <scope>NUCLEOTIDE SEQUENCE [LARGE SCALE GENOMIC DNA]</scope>
    <source>
        <strain evidence="5 8">DSM 105434</strain>
    </source>
</reference>
<dbReference type="InterPro" id="IPR023214">
    <property type="entry name" value="HAD_sf"/>
</dbReference>
<dbReference type="EMBL" id="JACHFV010000012">
    <property type="protein sequence ID" value="MBB5296597.1"/>
    <property type="molecule type" value="Genomic_DNA"/>
</dbReference>
<dbReference type="InterPro" id="IPR006439">
    <property type="entry name" value="HAD-SF_hydro_IA"/>
</dbReference>
<evidence type="ECO:0000313" key="8">
    <source>
        <dbReference type="Proteomes" id="UP000536909"/>
    </source>
</evidence>
<dbReference type="Pfam" id="PF00702">
    <property type="entry name" value="Hydrolase"/>
    <property type="match status" value="1"/>
</dbReference>
<dbReference type="SFLD" id="SFLDG01135">
    <property type="entry name" value="C1.5.6:_HAD__Beta-PGM__Phospha"/>
    <property type="match status" value="1"/>
</dbReference>
<evidence type="ECO:0000313" key="6">
    <source>
        <dbReference type="EMBL" id="TLK24672.1"/>
    </source>
</evidence>
<keyword evidence="3" id="KW-0479">Metal-binding</keyword>
<evidence type="ECO:0000256" key="2">
    <source>
        <dbReference type="ARBA" id="ARBA00006171"/>
    </source>
</evidence>
<organism evidence="6 7">
    <name type="scientific">Deinococcus metallilatus</name>
    <dbReference type="NCBI Taxonomy" id="1211322"/>
    <lineage>
        <taxon>Bacteria</taxon>
        <taxon>Thermotogati</taxon>
        <taxon>Deinococcota</taxon>
        <taxon>Deinococci</taxon>
        <taxon>Deinococcales</taxon>
        <taxon>Deinococcaceae</taxon>
        <taxon>Deinococcus</taxon>
    </lineage>
</organism>
<dbReference type="PRINTS" id="PR00413">
    <property type="entry name" value="HADHALOGNASE"/>
</dbReference>
<sequence length="228" mass="23627">MSGRPFDAVLFDLDGVLVDSELLGNTVWVELLAEHGLTLDRAAFMARAVGGTHRALFDWLRAEHGWEQPGDFLPELDARLARAFTATPAIEGAADTLRALRAAGLPFAVASNSLRERLHLKLAAAGLSELVGQHAYHPADVGGRGKPLPDLYLHAAAALGVSPARCLVVEDSVTGLTAGVAAGATVWGLLAGGHVHPDGAQALLEAGAARVLGTHAELREALGVGVPV</sequence>
<keyword evidence="8" id="KW-1185">Reference proteome</keyword>
<reference evidence="6 7" key="1">
    <citation type="submission" date="2019-04" db="EMBL/GenBank/DDBJ databases">
        <title>Deinococcus metalilatus MA1002 mutant No.5.</title>
        <authorList>
            <person name="Park W."/>
            <person name="Park C."/>
        </authorList>
    </citation>
    <scope>NUCLEOTIDE SEQUENCE [LARGE SCALE GENOMIC DNA]</scope>
    <source>
        <strain evidence="6 7">MA1002-m5</strain>
    </source>
</reference>
<dbReference type="PANTHER" id="PTHR46193">
    <property type="entry name" value="6-PHOSPHOGLUCONATE PHOSPHATASE"/>
    <property type="match status" value="1"/>
</dbReference>
<dbReference type="InterPro" id="IPR023198">
    <property type="entry name" value="PGP-like_dom2"/>
</dbReference>
<evidence type="ECO:0000256" key="4">
    <source>
        <dbReference type="ARBA" id="ARBA00022842"/>
    </source>
</evidence>
<dbReference type="SFLD" id="SFLDS00003">
    <property type="entry name" value="Haloacid_Dehalogenase"/>
    <property type="match status" value="1"/>
</dbReference>
<dbReference type="InterPro" id="IPR036412">
    <property type="entry name" value="HAD-like_sf"/>
</dbReference>
<dbReference type="GO" id="GO:0016787">
    <property type="term" value="F:hydrolase activity"/>
    <property type="evidence" value="ECO:0007669"/>
    <property type="project" value="UniProtKB-KW"/>
</dbReference>